<dbReference type="AlphaFoldDB" id="A0A2S3ZT68"/>
<feature type="domain" description="Schlafen AlbA-2" evidence="1">
    <location>
        <begin position="33"/>
        <end position="155"/>
    </location>
</feature>
<evidence type="ECO:0000259" key="1">
    <source>
        <dbReference type="Pfam" id="PF04326"/>
    </source>
</evidence>
<dbReference type="Proteomes" id="UP000237061">
    <property type="component" value="Unassembled WGS sequence"/>
</dbReference>
<gene>
    <name evidence="2" type="ORF">CVS27_15075</name>
</gene>
<organism evidence="2 3">
    <name type="scientific">Arthrobacter glacialis</name>
    <dbReference type="NCBI Taxonomy" id="1664"/>
    <lineage>
        <taxon>Bacteria</taxon>
        <taxon>Bacillati</taxon>
        <taxon>Actinomycetota</taxon>
        <taxon>Actinomycetes</taxon>
        <taxon>Micrococcales</taxon>
        <taxon>Micrococcaceae</taxon>
        <taxon>Arthrobacter</taxon>
    </lineage>
</organism>
<accession>A0A2S3ZT68</accession>
<evidence type="ECO:0000313" key="3">
    <source>
        <dbReference type="Proteomes" id="UP000237061"/>
    </source>
</evidence>
<keyword evidence="3" id="KW-1185">Reference proteome</keyword>
<dbReference type="Pfam" id="PF04326">
    <property type="entry name" value="SLFN_AlbA_2"/>
    <property type="match status" value="1"/>
</dbReference>
<dbReference type="Gene3D" id="3.30.950.30">
    <property type="entry name" value="Schlafen, AAA domain"/>
    <property type="match status" value="1"/>
</dbReference>
<reference evidence="2 3" key="1">
    <citation type="submission" date="2018-01" db="EMBL/GenBank/DDBJ databases">
        <title>Arthrobacter sp. nov., from glaciers in China.</title>
        <authorList>
            <person name="Liu Q."/>
            <person name="Xin Y.-H."/>
        </authorList>
    </citation>
    <scope>NUCLEOTIDE SEQUENCE [LARGE SCALE GENOMIC DNA]</scope>
    <source>
        <strain evidence="2 3">HLT2-12-2</strain>
    </source>
</reference>
<protein>
    <submittedName>
        <fullName evidence="2">Transcriptional regulator</fullName>
    </submittedName>
</protein>
<evidence type="ECO:0000313" key="2">
    <source>
        <dbReference type="EMBL" id="POH72456.1"/>
    </source>
</evidence>
<comment type="caution">
    <text evidence="2">The sequence shown here is derived from an EMBL/GenBank/DDBJ whole genome shotgun (WGS) entry which is preliminary data.</text>
</comment>
<dbReference type="RefSeq" id="WP_103466678.1">
    <property type="nucleotide sequence ID" value="NZ_PPXC01000013.1"/>
</dbReference>
<dbReference type="InterPro" id="IPR038461">
    <property type="entry name" value="Schlafen_AlbA_2_dom_sf"/>
</dbReference>
<proteinExistence type="predicted"/>
<dbReference type="InterPro" id="IPR007421">
    <property type="entry name" value="Schlafen_AlbA_2_dom"/>
</dbReference>
<dbReference type="EMBL" id="PPXC01000013">
    <property type="protein sequence ID" value="POH72456.1"/>
    <property type="molecule type" value="Genomic_DNA"/>
</dbReference>
<sequence>MITFTSLHRLLGQMPGPITDEMVDLAVTEGLAETTDLDWKSRLPEIKGLSQHDFPKDVAAMANSGGGVIVFGIEEKDKRATGRVDVGVLTEQHERALRSVAVSAISPPIMGLDIQRVGDEGAQVVVVVIPPTIDGPHLIYRENYFGAPIRNDADTVWMKERQIEAMYRVRFSDRLNAKERLDDLYAETTHGRDGRELAWLLAVAHPRLPASNPVKRTQDEARDAFNRADSFGRLHRRAAGHRHPLGNLDLNNPRPGLRRWKAVHVSYVSAREPENNQWLEAEAAIHHDGSVTLATAIGGRRIGGESFDDGEAIQAEAIEIALSDFMGLLQAVSRKAGLGEYETRIGIECGNENPMFIYARDEWGDSRSSSLKISKYTPVSTTILADAPDREYSQQLRSIAEDCINQGGVHNLTVIGEPDQ</sequence>
<name>A0A2S3ZT68_ARTGL</name>